<proteinExistence type="inferred from homology"/>
<organism evidence="4">
    <name type="scientific">Capitella teleta</name>
    <name type="common">Polychaete worm</name>
    <dbReference type="NCBI Taxonomy" id="283909"/>
    <lineage>
        <taxon>Eukaryota</taxon>
        <taxon>Metazoa</taxon>
        <taxon>Spiralia</taxon>
        <taxon>Lophotrochozoa</taxon>
        <taxon>Annelida</taxon>
        <taxon>Polychaeta</taxon>
        <taxon>Sedentaria</taxon>
        <taxon>Scolecida</taxon>
        <taxon>Capitellidae</taxon>
        <taxon>Capitella</taxon>
    </lineage>
</organism>
<evidence type="ECO:0000256" key="2">
    <source>
        <dbReference type="RuleBase" id="RU367088"/>
    </source>
</evidence>
<dbReference type="InterPro" id="IPR025257">
    <property type="entry name" value="MINDY-3/4_CD"/>
</dbReference>
<evidence type="ECO:0000313" key="5">
    <source>
        <dbReference type="EnsemblMetazoa" id="CapteP201216"/>
    </source>
</evidence>
<dbReference type="GO" id="GO:0004843">
    <property type="term" value="F:cysteine-type deubiquitinase activity"/>
    <property type="evidence" value="ECO:0007669"/>
    <property type="project" value="UniProtKB-UniRule"/>
</dbReference>
<dbReference type="EC" id="3.4.19.12" evidence="2"/>
<dbReference type="OrthoDB" id="10263628at2759"/>
<accession>R7U5P1</accession>
<reference evidence="4 6" key="2">
    <citation type="journal article" date="2013" name="Nature">
        <title>Insights into bilaterian evolution from three spiralian genomes.</title>
        <authorList>
            <person name="Simakov O."/>
            <person name="Marletaz F."/>
            <person name="Cho S.J."/>
            <person name="Edsinger-Gonzales E."/>
            <person name="Havlak P."/>
            <person name="Hellsten U."/>
            <person name="Kuo D.H."/>
            <person name="Larsson T."/>
            <person name="Lv J."/>
            <person name="Arendt D."/>
            <person name="Savage R."/>
            <person name="Osoegawa K."/>
            <person name="de Jong P."/>
            <person name="Grimwood J."/>
            <person name="Chapman J.A."/>
            <person name="Shapiro H."/>
            <person name="Aerts A."/>
            <person name="Otillar R.P."/>
            <person name="Terry A.Y."/>
            <person name="Boore J.L."/>
            <person name="Grigoriev I.V."/>
            <person name="Lindberg D.R."/>
            <person name="Seaver E.C."/>
            <person name="Weisblat D.A."/>
            <person name="Putnam N.H."/>
            <person name="Rokhsar D.S."/>
        </authorList>
    </citation>
    <scope>NUCLEOTIDE SEQUENCE</scope>
    <source>
        <strain evidence="4 6">I ESC-2004</strain>
    </source>
</reference>
<dbReference type="SMART" id="SM01174">
    <property type="entry name" value="DUF4205"/>
    <property type="match status" value="1"/>
</dbReference>
<feature type="domain" description="Deubiquitinating enzyme MINDY-3/4 conserved" evidence="3">
    <location>
        <begin position="22"/>
        <end position="341"/>
    </location>
</feature>
<dbReference type="Pfam" id="PF13898">
    <property type="entry name" value="MINDY-3_4_CD"/>
    <property type="match status" value="2"/>
</dbReference>
<dbReference type="PANTHER" id="PTHR12473">
    <property type="entry name" value="UBIQUITIN CARBOXYL-TERMINAL HYDROLASE MINDY-4-RELATED"/>
    <property type="match status" value="1"/>
</dbReference>
<keyword evidence="2" id="KW-0378">Hydrolase</keyword>
<keyword evidence="2" id="KW-0788">Thiol protease</keyword>
<dbReference type="Proteomes" id="UP000014760">
    <property type="component" value="Unassembled WGS sequence"/>
</dbReference>
<dbReference type="GO" id="GO:1990380">
    <property type="term" value="F:K48-linked deubiquitinase activity"/>
    <property type="evidence" value="ECO:0007669"/>
    <property type="project" value="UniProtKB-UniRule"/>
</dbReference>
<reference evidence="5" key="3">
    <citation type="submission" date="2015-06" db="UniProtKB">
        <authorList>
            <consortium name="EnsemblMetazoa"/>
        </authorList>
    </citation>
    <scope>IDENTIFICATION</scope>
</reference>
<protein>
    <recommendedName>
        <fullName evidence="2">Ubiquitin carboxyl-terminal hydrolase MINDY</fullName>
        <ecNumber evidence="2">3.4.19.12</ecNumber>
    </recommendedName>
</protein>
<dbReference type="HOGENOM" id="CLU_011769_0_1_1"/>
<evidence type="ECO:0000313" key="4">
    <source>
        <dbReference type="EMBL" id="ELU01294.1"/>
    </source>
</evidence>
<dbReference type="EMBL" id="AMQN01009341">
    <property type="status" value="NOT_ANNOTATED_CDS"/>
    <property type="molecule type" value="Genomic_DNA"/>
</dbReference>
<evidence type="ECO:0000256" key="1">
    <source>
        <dbReference type="ARBA" id="ARBA00011074"/>
    </source>
</evidence>
<keyword evidence="6" id="KW-1185">Reference proteome</keyword>
<dbReference type="EnsemblMetazoa" id="CapteT201216">
    <property type="protein sequence ID" value="CapteP201216"/>
    <property type="gene ID" value="CapteG201216"/>
</dbReference>
<name>R7U5P1_CAPTE</name>
<evidence type="ECO:0000259" key="3">
    <source>
        <dbReference type="SMART" id="SM01174"/>
    </source>
</evidence>
<dbReference type="OMA" id="DHLQCFK"/>
<dbReference type="InterPro" id="IPR039785">
    <property type="entry name" value="MINY3/4"/>
</dbReference>
<evidence type="ECO:0000313" key="6">
    <source>
        <dbReference type="Proteomes" id="UP000014760"/>
    </source>
</evidence>
<dbReference type="GO" id="GO:0006508">
    <property type="term" value="P:proteolysis"/>
    <property type="evidence" value="ECO:0007669"/>
    <property type="project" value="UniProtKB-KW"/>
</dbReference>
<comment type="catalytic activity">
    <reaction evidence="2">
        <text>Thiol-dependent hydrolysis of ester, thioester, amide, peptide and isopeptide bonds formed by the C-terminal Gly of ubiquitin (a 76-residue protein attached to proteins as an intracellular targeting signal).</text>
        <dbReference type="EC" id="3.4.19.12"/>
    </reaction>
</comment>
<comment type="similarity">
    <text evidence="1 2">Belongs to the MINDY deubiquitinase family. FAM188 subfamily.</text>
</comment>
<reference evidence="6" key="1">
    <citation type="submission" date="2012-12" db="EMBL/GenBank/DDBJ databases">
        <authorList>
            <person name="Hellsten U."/>
            <person name="Grimwood J."/>
            <person name="Chapman J.A."/>
            <person name="Shapiro H."/>
            <person name="Aerts A."/>
            <person name="Otillar R.P."/>
            <person name="Terry A.Y."/>
            <person name="Boore J.L."/>
            <person name="Simakov O."/>
            <person name="Marletaz F."/>
            <person name="Cho S.-J."/>
            <person name="Edsinger-Gonzales E."/>
            <person name="Havlak P."/>
            <person name="Kuo D.-H."/>
            <person name="Larsson T."/>
            <person name="Lv J."/>
            <person name="Arendt D."/>
            <person name="Savage R."/>
            <person name="Osoegawa K."/>
            <person name="de Jong P."/>
            <person name="Lindberg D.R."/>
            <person name="Seaver E.C."/>
            <person name="Weisblat D.A."/>
            <person name="Putnam N.H."/>
            <person name="Grigoriev I.V."/>
            <person name="Rokhsar D.S."/>
        </authorList>
    </citation>
    <scope>NUCLEOTIDE SEQUENCE</scope>
    <source>
        <strain evidence="6">I ESC-2004</strain>
    </source>
</reference>
<comment type="function">
    <text evidence="2">Hydrolase that can remove 'Lys-48'-linked conjugated ubiquitin from proteins.</text>
</comment>
<dbReference type="GO" id="GO:0071108">
    <property type="term" value="P:protein K48-linked deubiquitination"/>
    <property type="evidence" value="ECO:0007669"/>
    <property type="project" value="InterPro"/>
</dbReference>
<keyword evidence="2" id="KW-0645">Protease</keyword>
<sequence>MSIEPNIIGGKPISHSVACELRRFTCGSNVASFGVDWKKTGFHFYSMQSPYQFGLHIHRDCTRGLLMCVQAYLIKKIIFKYSSREEILRRDVLHPSEHLREEALVHAISEMIWQAGQGVKACVCLLQDLLSFEIPPDYRKDGFTEKLTLFEFSTFDELRGFIKIHKDQDSGWVCGSGSHDYEINALLNPSILEDSGETELRLLNASEECSQTLLNLLLTGKAVQYIFNGTQLYDDEGERLLVGSMLKTPKRPIWVTITNRVNYGLLFSTNPDLVSDWRVEHRFFLHYYTGLVSQKKDVTLTIDTRFGRRISRKGKREADKIPAMEHLILSKWSGAEVDWNGTPPFM</sequence>
<keyword evidence="2" id="KW-0833">Ubl conjugation pathway</keyword>
<dbReference type="EMBL" id="KB305197">
    <property type="protein sequence ID" value="ELU01294.1"/>
    <property type="molecule type" value="Genomic_DNA"/>
</dbReference>
<dbReference type="PANTHER" id="PTHR12473:SF18">
    <property type="entry name" value="INACTIVE UBIQUITIN CARBOXYL-TERMINAL HYDROLASE MINDY-4B"/>
    <property type="match status" value="1"/>
</dbReference>
<dbReference type="AlphaFoldDB" id="R7U5P1"/>
<gene>
    <name evidence="4" type="ORF">CAPTEDRAFT_201216</name>
</gene>